<reference evidence="2 3" key="1">
    <citation type="submission" date="2017-11" db="EMBL/GenBank/DDBJ databases">
        <title>The genome of Rhizophagus clarus HR1 reveals common genetic basis of auxotrophy among arbuscular mycorrhizal fungi.</title>
        <authorList>
            <person name="Kobayashi Y."/>
        </authorList>
    </citation>
    <scope>NUCLEOTIDE SEQUENCE [LARGE SCALE GENOMIC DNA]</scope>
    <source>
        <strain evidence="2 3">HR1</strain>
    </source>
</reference>
<organism evidence="2 3">
    <name type="scientific">Rhizophagus clarus</name>
    <dbReference type="NCBI Taxonomy" id="94130"/>
    <lineage>
        <taxon>Eukaryota</taxon>
        <taxon>Fungi</taxon>
        <taxon>Fungi incertae sedis</taxon>
        <taxon>Mucoromycota</taxon>
        <taxon>Glomeromycotina</taxon>
        <taxon>Glomeromycetes</taxon>
        <taxon>Glomerales</taxon>
        <taxon>Glomeraceae</taxon>
        <taxon>Rhizophagus</taxon>
    </lineage>
</organism>
<keyword evidence="1" id="KW-0812">Transmembrane</keyword>
<name>A0A2Z6R8Y1_9GLOM</name>
<accession>A0A2Z6R8Y1</accession>
<keyword evidence="3" id="KW-1185">Reference proteome</keyword>
<protein>
    <recommendedName>
        <fullName evidence="4">SAM domain-containing protein</fullName>
    </recommendedName>
</protein>
<dbReference type="SUPFAM" id="SSF47769">
    <property type="entry name" value="SAM/Pointed domain"/>
    <property type="match status" value="1"/>
</dbReference>
<evidence type="ECO:0000313" key="3">
    <source>
        <dbReference type="Proteomes" id="UP000247702"/>
    </source>
</evidence>
<feature type="transmembrane region" description="Helical" evidence="1">
    <location>
        <begin position="97"/>
        <end position="116"/>
    </location>
</feature>
<dbReference type="Proteomes" id="UP000247702">
    <property type="component" value="Unassembled WGS sequence"/>
</dbReference>
<dbReference type="EMBL" id="BEXD01000653">
    <property type="protein sequence ID" value="GBB89168.1"/>
    <property type="molecule type" value="Genomic_DNA"/>
</dbReference>
<dbReference type="AlphaFoldDB" id="A0A2Z6R8Y1"/>
<dbReference type="InterPro" id="IPR013761">
    <property type="entry name" value="SAM/pointed_sf"/>
</dbReference>
<keyword evidence="1" id="KW-1133">Transmembrane helix</keyword>
<gene>
    <name evidence="2" type="ORF">RclHR1_15860003</name>
</gene>
<dbReference type="Gene3D" id="1.10.150.50">
    <property type="entry name" value="Transcription Factor, Ets-1"/>
    <property type="match status" value="1"/>
</dbReference>
<proteinExistence type="predicted"/>
<sequence>MSYMSLGSSTSDLNLSDLSLPTVEEVKGFDIEQLNGFLKEKLKNIDSHIDTLKAQEVDGEAFLALTHEGLKVIEIPLGPSIKIIKLLNDIKGGKRTLFLPIFANNTEYLLILVLFFPASYRQTRPKNTFALS</sequence>
<evidence type="ECO:0000313" key="2">
    <source>
        <dbReference type="EMBL" id="GBB89168.1"/>
    </source>
</evidence>
<evidence type="ECO:0008006" key="4">
    <source>
        <dbReference type="Google" id="ProtNLM"/>
    </source>
</evidence>
<comment type="caution">
    <text evidence="2">The sequence shown here is derived from an EMBL/GenBank/DDBJ whole genome shotgun (WGS) entry which is preliminary data.</text>
</comment>
<evidence type="ECO:0000256" key="1">
    <source>
        <dbReference type="SAM" id="Phobius"/>
    </source>
</evidence>
<keyword evidence="1" id="KW-0472">Membrane</keyword>